<feature type="compositionally biased region" description="Pro residues" evidence="1">
    <location>
        <begin position="445"/>
        <end position="454"/>
    </location>
</feature>
<feature type="region of interest" description="Disordered" evidence="1">
    <location>
        <begin position="175"/>
        <end position="194"/>
    </location>
</feature>
<feature type="region of interest" description="Disordered" evidence="1">
    <location>
        <begin position="443"/>
        <end position="574"/>
    </location>
</feature>
<feature type="compositionally biased region" description="Basic and acidic residues" evidence="1">
    <location>
        <begin position="522"/>
        <end position="548"/>
    </location>
</feature>
<evidence type="ECO:0000256" key="2">
    <source>
        <dbReference type="SAM" id="SignalP"/>
    </source>
</evidence>
<feature type="signal peptide" evidence="2">
    <location>
        <begin position="1"/>
        <end position="19"/>
    </location>
</feature>
<organism evidence="3 4">
    <name type="scientific">Pseudoloma neurophilia</name>
    <dbReference type="NCBI Taxonomy" id="146866"/>
    <lineage>
        <taxon>Eukaryota</taxon>
        <taxon>Fungi</taxon>
        <taxon>Fungi incertae sedis</taxon>
        <taxon>Microsporidia</taxon>
        <taxon>Pseudoloma</taxon>
    </lineage>
</organism>
<dbReference type="VEuPathDB" id="MicrosporidiaDB:M153_12800010496"/>
<dbReference type="AlphaFoldDB" id="A0A0R0M7C1"/>
<feature type="region of interest" description="Disordered" evidence="1">
    <location>
        <begin position="280"/>
        <end position="318"/>
    </location>
</feature>
<feature type="compositionally biased region" description="Polar residues" evidence="1">
    <location>
        <begin position="355"/>
        <end position="365"/>
    </location>
</feature>
<feature type="chain" id="PRO_5006399166" evidence="2">
    <location>
        <begin position="20"/>
        <end position="690"/>
    </location>
</feature>
<dbReference type="Proteomes" id="UP000051530">
    <property type="component" value="Unassembled WGS sequence"/>
</dbReference>
<comment type="caution">
    <text evidence="3">The sequence shown here is derived from an EMBL/GenBank/DDBJ whole genome shotgun (WGS) entry which is preliminary data.</text>
</comment>
<proteinExistence type="predicted"/>
<feature type="compositionally biased region" description="Polar residues" evidence="1">
    <location>
        <begin position="472"/>
        <end position="482"/>
    </location>
</feature>
<accession>A0A0R0M7C1</accession>
<keyword evidence="4" id="KW-1185">Reference proteome</keyword>
<dbReference type="EMBL" id="LGUB01000024">
    <property type="protein sequence ID" value="KRH94848.1"/>
    <property type="molecule type" value="Genomic_DNA"/>
</dbReference>
<reference evidence="3 4" key="1">
    <citation type="submission" date="2015-07" db="EMBL/GenBank/DDBJ databases">
        <title>The genome of Pseudoloma neurophilia, a relevant intracellular parasite of the zebrafish.</title>
        <authorList>
            <person name="Ndikumana S."/>
            <person name="Pelin A."/>
            <person name="Sanders J."/>
            <person name="Corradi N."/>
        </authorList>
    </citation>
    <scope>NUCLEOTIDE SEQUENCE [LARGE SCALE GENOMIC DNA]</scope>
    <source>
        <strain evidence="3 4">MK1</strain>
    </source>
</reference>
<feature type="compositionally biased region" description="Polar residues" evidence="1">
    <location>
        <begin position="550"/>
        <end position="574"/>
    </location>
</feature>
<protein>
    <submittedName>
        <fullName evidence="3">Uncharacterized protein</fullName>
    </submittedName>
</protein>
<evidence type="ECO:0000256" key="1">
    <source>
        <dbReference type="SAM" id="MobiDB-lite"/>
    </source>
</evidence>
<sequence length="690" mass="78550">MRNLIIFNIFTLFLEIIRSTTNDEQVYENVPLQPVVTVVEHADKEDKDQLYENEPFQQPVPSQEQANQENDDIVYKNDSLEQVPTPEYVDQEVYEEWSESSPDVLGECQNGLYDVPSPEYVDQEVYEEWSESSPDVLGECQNGLYDVPSDSPKIEPHTYEHQEGIFLSDMPTRRAPLPNDEEENPYEIPIPLEDQNIEVSKSESKKIKPNSSKRIIPRKVKSDSCLYESNFPKIKRSTSMRSLKDTMATAGEKIKQEGSKTVKKIKKGLKNVFKSKKKKYSLKDIKTPHRMEDQSNEGQVSVQGREYPGCSGQRENEENTEYECVCFSSDEFDSRSDSELSGIYENESSDDGSHLRTSPDSQQRRFSVLQPPQPPPIPSYFKLKKESPCHPIQPCQPIQPIQPIPLLKIPKGFKLRPVSMDLSSSNQQEIGIPRTSSLRELVVPTAPPIPPPQESKPKLVLLPPSAPDIQPLKTSSVPSKPSENPFGQRLLRRSTIKRPSFPPPLPPPNKPKAFSVSQINEKTSDSKKYSKDQRKVSPSEELVPKDDTLPQCNKSQDTSIAPSFVAQEQKSTSDNSFLSELEDIFAQNEKEEQECELLELAKKTNPEFQPLLLPPSVQLSEDLFSSFDFTSPQDDDQKSFEALLLTKQAETEQPKLNLLINEPGLEIFDDFEWPSDEFEWAFDEFDDEQL</sequence>
<feature type="compositionally biased region" description="Basic and acidic residues" evidence="1">
    <location>
        <begin position="281"/>
        <end position="293"/>
    </location>
</feature>
<name>A0A0R0M7C1_9MICR</name>
<feature type="compositionally biased region" description="Pro residues" evidence="1">
    <location>
        <begin position="500"/>
        <end position="510"/>
    </location>
</feature>
<feature type="region of interest" description="Disordered" evidence="1">
    <location>
        <begin position="419"/>
        <end position="438"/>
    </location>
</feature>
<feature type="compositionally biased region" description="Polar residues" evidence="1">
    <location>
        <begin position="421"/>
        <end position="438"/>
    </location>
</feature>
<feature type="region of interest" description="Disordered" evidence="1">
    <location>
        <begin position="331"/>
        <end position="383"/>
    </location>
</feature>
<evidence type="ECO:0000313" key="4">
    <source>
        <dbReference type="Proteomes" id="UP000051530"/>
    </source>
</evidence>
<gene>
    <name evidence="3" type="ORF">M153_12800010496</name>
</gene>
<evidence type="ECO:0000313" key="3">
    <source>
        <dbReference type="EMBL" id="KRH94848.1"/>
    </source>
</evidence>
<keyword evidence="2" id="KW-0732">Signal</keyword>